<keyword evidence="5 7" id="KW-0040">ANK repeat</keyword>
<comment type="subcellular location">
    <subcellularLocation>
        <location evidence="1">Membrane</location>
        <topology evidence="1">Multi-pass membrane protein</topology>
    </subcellularLocation>
</comment>
<feature type="repeat" description="ANK" evidence="7">
    <location>
        <begin position="96"/>
        <end position="118"/>
    </location>
</feature>
<feature type="repeat" description="ANK" evidence="7">
    <location>
        <begin position="26"/>
        <end position="49"/>
    </location>
</feature>
<accession>A0AAV9FKQ4</accession>
<evidence type="ECO:0000256" key="1">
    <source>
        <dbReference type="ARBA" id="ARBA00004141"/>
    </source>
</evidence>
<protein>
    <recommendedName>
        <fullName evidence="10">PGG domain-containing protein</fullName>
    </recommendedName>
</protein>
<dbReference type="InterPro" id="IPR026961">
    <property type="entry name" value="PGG_dom"/>
</dbReference>
<feature type="transmembrane region" description="Helical" evidence="9">
    <location>
        <begin position="286"/>
        <end position="307"/>
    </location>
</feature>
<dbReference type="PROSITE" id="PS50088">
    <property type="entry name" value="ANK_REPEAT"/>
    <property type="match status" value="2"/>
</dbReference>
<feature type="compositionally biased region" description="Basic and acidic residues" evidence="8">
    <location>
        <begin position="194"/>
        <end position="205"/>
    </location>
</feature>
<dbReference type="Pfam" id="PF13962">
    <property type="entry name" value="PGG"/>
    <property type="match status" value="1"/>
</dbReference>
<keyword evidence="12" id="KW-1185">Reference proteome</keyword>
<evidence type="ECO:0000256" key="9">
    <source>
        <dbReference type="SAM" id="Phobius"/>
    </source>
</evidence>
<dbReference type="Pfam" id="PF00023">
    <property type="entry name" value="Ank"/>
    <property type="match status" value="1"/>
</dbReference>
<feature type="transmembrane region" description="Helical" evidence="9">
    <location>
        <begin position="327"/>
        <end position="351"/>
    </location>
</feature>
<dbReference type="Proteomes" id="UP001180020">
    <property type="component" value="Unassembled WGS sequence"/>
</dbReference>
<feature type="region of interest" description="Disordered" evidence="8">
    <location>
        <begin position="194"/>
        <end position="218"/>
    </location>
</feature>
<evidence type="ECO:0000313" key="12">
    <source>
        <dbReference type="Proteomes" id="UP001180020"/>
    </source>
</evidence>
<evidence type="ECO:0000256" key="8">
    <source>
        <dbReference type="SAM" id="MobiDB-lite"/>
    </source>
</evidence>
<evidence type="ECO:0000313" key="11">
    <source>
        <dbReference type="EMBL" id="KAK1326661.1"/>
    </source>
</evidence>
<evidence type="ECO:0000256" key="3">
    <source>
        <dbReference type="ARBA" id="ARBA00022737"/>
    </source>
</evidence>
<name>A0AAV9FKQ4_ACOCL</name>
<evidence type="ECO:0000256" key="6">
    <source>
        <dbReference type="ARBA" id="ARBA00023136"/>
    </source>
</evidence>
<keyword evidence="6 9" id="KW-0472">Membrane</keyword>
<dbReference type="SMART" id="SM00248">
    <property type="entry name" value="ANK"/>
    <property type="match status" value="3"/>
</dbReference>
<dbReference type="GO" id="GO:0005886">
    <property type="term" value="C:plasma membrane"/>
    <property type="evidence" value="ECO:0007669"/>
    <property type="project" value="TreeGrafter"/>
</dbReference>
<keyword evidence="3" id="KW-0677">Repeat</keyword>
<proteinExistence type="predicted"/>
<organism evidence="11 12">
    <name type="scientific">Acorus calamus</name>
    <name type="common">Sweet flag</name>
    <dbReference type="NCBI Taxonomy" id="4465"/>
    <lineage>
        <taxon>Eukaryota</taxon>
        <taxon>Viridiplantae</taxon>
        <taxon>Streptophyta</taxon>
        <taxon>Embryophyta</taxon>
        <taxon>Tracheophyta</taxon>
        <taxon>Spermatophyta</taxon>
        <taxon>Magnoliopsida</taxon>
        <taxon>Liliopsida</taxon>
        <taxon>Acoraceae</taxon>
        <taxon>Acorus</taxon>
    </lineage>
</organism>
<keyword evidence="2 9" id="KW-0812">Transmembrane</keyword>
<evidence type="ECO:0000256" key="2">
    <source>
        <dbReference type="ARBA" id="ARBA00022692"/>
    </source>
</evidence>
<reference evidence="11" key="2">
    <citation type="submission" date="2023-06" db="EMBL/GenBank/DDBJ databases">
        <authorList>
            <person name="Ma L."/>
            <person name="Liu K.-W."/>
            <person name="Li Z."/>
            <person name="Hsiao Y.-Y."/>
            <person name="Qi Y."/>
            <person name="Fu T."/>
            <person name="Tang G."/>
            <person name="Zhang D."/>
            <person name="Sun W.-H."/>
            <person name="Liu D.-K."/>
            <person name="Li Y."/>
            <person name="Chen G.-Z."/>
            <person name="Liu X.-D."/>
            <person name="Liao X.-Y."/>
            <person name="Jiang Y.-T."/>
            <person name="Yu X."/>
            <person name="Hao Y."/>
            <person name="Huang J."/>
            <person name="Zhao X.-W."/>
            <person name="Ke S."/>
            <person name="Chen Y.-Y."/>
            <person name="Wu W.-L."/>
            <person name="Hsu J.-L."/>
            <person name="Lin Y.-F."/>
            <person name="Huang M.-D."/>
            <person name="Li C.-Y."/>
            <person name="Huang L."/>
            <person name="Wang Z.-W."/>
            <person name="Zhao X."/>
            <person name="Zhong W.-Y."/>
            <person name="Peng D.-H."/>
            <person name="Ahmad S."/>
            <person name="Lan S."/>
            <person name="Zhang J.-S."/>
            <person name="Tsai W.-C."/>
            <person name="Van De Peer Y."/>
            <person name="Liu Z.-J."/>
        </authorList>
    </citation>
    <scope>NUCLEOTIDE SEQUENCE</scope>
    <source>
        <strain evidence="11">CP</strain>
        <tissue evidence="11">Leaves</tissue>
    </source>
</reference>
<feature type="transmembrane region" description="Helical" evidence="9">
    <location>
        <begin position="357"/>
        <end position="374"/>
    </location>
</feature>
<feature type="domain" description="PGG" evidence="10">
    <location>
        <begin position="234"/>
        <end position="349"/>
    </location>
</feature>
<dbReference type="InterPro" id="IPR002110">
    <property type="entry name" value="Ankyrin_rpt"/>
</dbReference>
<dbReference type="EMBL" id="JAUJYO010000001">
    <property type="protein sequence ID" value="KAK1326661.1"/>
    <property type="molecule type" value="Genomic_DNA"/>
</dbReference>
<sequence>MVEPMLEYDDAAPDDIQSIAYHGNDDGHTPLHVAAAYGCKSMVKAIVDRHPGCVTLTDNQGRTALHVAVQAHQKAVVKHILKHCEFAGLINDRDIDGNSPLHLAALNHNHEMVSILLSTWVRHKPDTNPMNNAGQTPRDILDPVNFPEIFLGHFKRIFEVYAGIKCPRSILFTEAGGKHGPRLCDLPNKLNQSGERRAAATEKPKANGSNGLSDNKEAAVVGADDGGKGKAKMVEKLASNLMLAATLIITVTFAAIITMPGGFESDQNNTTNNNGYKGTAVLARRLAFQVFVLTDTLAFLLSFRAALRLIWTALMNGVDLLIDDVRFAQWMVQAALVAMTLAFGTGAYSVLERHCNWIAEVVLVVVCFFSLSPFMELVPSILGKCQEALRALLPTLRLTYKTIEYLCWENVLRHHHEC</sequence>
<dbReference type="InterPro" id="IPR036770">
    <property type="entry name" value="Ankyrin_rpt-contain_sf"/>
</dbReference>
<comment type="caution">
    <text evidence="11">The sequence shown here is derived from an EMBL/GenBank/DDBJ whole genome shotgun (WGS) entry which is preliminary data.</text>
</comment>
<evidence type="ECO:0000256" key="4">
    <source>
        <dbReference type="ARBA" id="ARBA00022989"/>
    </source>
</evidence>
<feature type="transmembrane region" description="Helical" evidence="9">
    <location>
        <begin position="237"/>
        <end position="259"/>
    </location>
</feature>
<dbReference type="PROSITE" id="PS50297">
    <property type="entry name" value="ANK_REP_REGION"/>
    <property type="match status" value="2"/>
</dbReference>
<evidence type="ECO:0000256" key="5">
    <source>
        <dbReference type="ARBA" id="ARBA00023043"/>
    </source>
</evidence>
<evidence type="ECO:0000256" key="7">
    <source>
        <dbReference type="PROSITE-ProRule" id="PRU00023"/>
    </source>
</evidence>
<dbReference type="AlphaFoldDB" id="A0AAV9FKQ4"/>
<gene>
    <name evidence="11" type="ORF">QJS10_CPA01g00995</name>
</gene>
<dbReference type="PANTHER" id="PTHR24186:SF50">
    <property type="entry name" value="ANKYRIN REPEAT-CONTAINING PROTEIN ITN1-LIKE ISOFORM X1"/>
    <property type="match status" value="1"/>
</dbReference>
<evidence type="ECO:0000259" key="10">
    <source>
        <dbReference type="Pfam" id="PF13962"/>
    </source>
</evidence>
<dbReference type="Gene3D" id="1.25.40.20">
    <property type="entry name" value="Ankyrin repeat-containing domain"/>
    <property type="match status" value="2"/>
</dbReference>
<dbReference type="SUPFAM" id="SSF48403">
    <property type="entry name" value="Ankyrin repeat"/>
    <property type="match status" value="1"/>
</dbReference>
<keyword evidence="4 9" id="KW-1133">Transmembrane helix</keyword>
<dbReference type="Pfam" id="PF12796">
    <property type="entry name" value="Ank_2"/>
    <property type="match status" value="1"/>
</dbReference>
<dbReference type="PANTHER" id="PTHR24186">
    <property type="entry name" value="PROTEIN PHOSPHATASE 1 REGULATORY SUBUNIT"/>
    <property type="match status" value="1"/>
</dbReference>
<reference evidence="11" key="1">
    <citation type="journal article" date="2023" name="Nat. Commun.">
        <title>Diploid and tetraploid genomes of Acorus and the evolution of monocots.</title>
        <authorList>
            <person name="Ma L."/>
            <person name="Liu K.W."/>
            <person name="Li Z."/>
            <person name="Hsiao Y.Y."/>
            <person name="Qi Y."/>
            <person name="Fu T."/>
            <person name="Tang G.D."/>
            <person name="Zhang D."/>
            <person name="Sun W.H."/>
            <person name="Liu D.K."/>
            <person name="Li Y."/>
            <person name="Chen G.Z."/>
            <person name="Liu X.D."/>
            <person name="Liao X.Y."/>
            <person name="Jiang Y.T."/>
            <person name="Yu X."/>
            <person name="Hao Y."/>
            <person name="Huang J."/>
            <person name="Zhao X.W."/>
            <person name="Ke S."/>
            <person name="Chen Y.Y."/>
            <person name="Wu W.L."/>
            <person name="Hsu J.L."/>
            <person name="Lin Y.F."/>
            <person name="Huang M.D."/>
            <person name="Li C.Y."/>
            <person name="Huang L."/>
            <person name="Wang Z.W."/>
            <person name="Zhao X."/>
            <person name="Zhong W.Y."/>
            <person name="Peng D.H."/>
            <person name="Ahmad S."/>
            <person name="Lan S."/>
            <person name="Zhang J.S."/>
            <person name="Tsai W.C."/>
            <person name="Van de Peer Y."/>
            <person name="Liu Z.J."/>
        </authorList>
    </citation>
    <scope>NUCLEOTIDE SEQUENCE</scope>
    <source>
        <strain evidence="11">CP</strain>
    </source>
</reference>